<evidence type="ECO:0000313" key="1">
    <source>
        <dbReference type="EMBL" id="RBP06225.1"/>
    </source>
</evidence>
<evidence type="ECO:0000313" key="2">
    <source>
        <dbReference type="Proteomes" id="UP000253529"/>
    </source>
</evidence>
<organism evidence="1 2">
    <name type="scientific">Roseiarcus fermentans</name>
    <dbReference type="NCBI Taxonomy" id="1473586"/>
    <lineage>
        <taxon>Bacteria</taxon>
        <taxon>Pseudomonadati</taxon>
        <taxon>Pseudomonadota</taxon>
        <taxon>Alphaproteobacteria</taxon>
        <taxon>Hyphomicrobiales</taxon>
        <taxon>Roseiarcaceae</taxon>
        <taxon>Roseiarcus</taxon>
    </lineage>
</organism>
<gene>
    <name evidence="1" type="ORF">DFR50_1323</name>
</gene>
<comment type="caution">
    <text evidence="1">The sequence shown here is derived from an EMBL/GenBank/DDBJ whole genome shotgun (WGS) entry which is preliminary data.</text>
</comment>
<dbReference type="PIRSF" id="PIRSF018008">
    <property type="entry name" value="UCP018008"/>
    <property type="match status" value="1"/>
</dbReference>
<name>A0A366EXN2_9HYPH</name>
<accession>A0A366EXN2</accession>
<protein>
    <submittedName>
        <fullName evidence="1">Putative RNase H-like nuclease</fullName>
    </submittedName>
</protein>
<keyword evidence="2" id="KW-1185">Reference proteome</keyword>
<dbReference type="EMBL" id="QNRK01000032">
    <property type="protein sequence ID" value="RBP06225.1"/>
    <property type="molecule type" value="Genomic_DNA"/>
</dbReference>
<dbReference type="AlphaFoldDB" id="A0A366EXN2"/>
<dbReference type="InterPro" id="IPR007362">
    <property type="entry name" value="DUF429"/>
</dbReference>
<dbReference type="Pfam" id="PF04250">
    <property type="entry name" value="DUF429"/>
    <property type="match status" value="1"/>
</dbReference>
<sequence>MTGGMRPLRAVLGVDAAWTETEPSGVALAVETDAGWRLHTVEASYDHFSARARGTPAEGRPAGSPPDAGALLGAAFLLGGRALDCVALDMPVGPRPIVGRRRCDDLVSRAYGARKAAVHSPSAARPGELSDALRADFDAFDFALRVEPPADGLIEVYPHAALIEFMEARERLPYKAGKTTTYWPDLPADARRAKLRATWARIVAALDARIAGVAAALPIPEPDVGGWRLKAFEDKLDAVVCAAVAIAALNGDAAPHGDADGAIWIPRAKG</sequence>
<proteinExistence type="predicted"/>
<reference evidence="1 2" key="1">
    <citation type="submission" date="2018-06" db="EMBL/GenBank/DDBJ databases">
        <title>Genomic Encyclopedia of Type Strains, Phase IV (KMG-IV): sequencing the most valuable type-strain genomes for metagenomic binning, comparative biology and taxonomic classification.</title>
        <authorList>
            <person name="Goeker M."/>
        </authorList>
    </citation>
    <scope>NUCLEOTIDE SEQUENCE [LARGE SCALE GENOMIC DNA]</scope>
    <source>
        <strain evidence="1 2">DSM 24875</strain>
    </source>
</reference>
<dbReference type="RefSeq" id="WP_245428076.1">
    <property type="nucleotide sequence ID" value="NZ_QNRK01000032.1"/>
</dbReference>
<dbReference type="InterPro" id="IPR008306">
    <property type="entry name" value="UCP018008"/>
</dbReference>
<dbReference type="Proteomes" id="UP000253529">
    <property type="component" value="Unassembled WGS sequence"/>
</dbReference>